<gene>
    <name evidence="1" type="ORF">OLEA9_A005949</name>
</gene>
<organism evidence="1 2">
    <name type="scientific">Olea europaea subsp. europaea</name>
    <dbReference type="NCBI Taxonomy" id="158383"/>
    <lineage>
        <taxon>Eukaryota</taxon>
        <taxon>Viridiplantae</taxon>
        <taxon>Streptophyta</taxon>
        <taxon>Embryophyta</taxon>
        <taxon>Tracheophyta</taxon>
        <taxon>Spermatophyta</taxon>
        <taxon>Magnoliopsida</taxon>
        <taxon>eudicotyledons</taxon>
        <taxon>Gunneridae</taxon>
        <taxon>Pentapetalae</taxon>
        <taxon>asterids</taxon>
        <taxon>lamiids</taxon>
        <taxon>Lamiales</taxon>
        <taxon>Oleaceae</taxon>
        <taxon>Oleeae</taxon>
        <taxon>Olea</taxon>
    </lineage>
</organism>
<reference evidence="1 2" key="1">
    <citation type="submission" date="2019-12" db="EMBL/GenBank/DDBJ databases">
        <authorList>
            <person name="Alioto T."/>
            <person name="Alioto T."/>
            <person name="Gomez Garrido J."/>
        </authorList>
    </citation>
    <scope>NUCLEOTIDE SEQUENCE [LARGE SCALE GENOMIC DNA]</scope>
</reference>
<evidence type="ECO:0000313" key="1">
    <source>
        <dbReference type="EMBL" id="CAA2985748.1"/>
    </source>
</evidence>
<sequence length="227" mass="27260">MSYEDEEIQRVLQQMEDLDQKIVRSGIKLQKFVSRTETPEEKMDERKVSKRRAKFEKLSAKLEARKGRRKDLEKRYNDMLSKKNEAFKIKNPDASRFEMAKKKNRTNHEVDKLLMINSIDIMFILKELKQERKRVEELTTSLYLRDGTNLNSAKNFYFVEDRKGRLIKLKKETREESCEDLSAESMIEESRQKLEENKDSVDELWRKYELLVQKEKTLKCRKKGKKP</sequence>
<proteinExistence type="predicted"/>
<accession>A0A8S0S210</accession>
<dbReference type="EMBL" id="CACTIH010003826">
    <property type="protein sequence ID" value="CAA2985748.1"/>
    <property type="molecule type" value="Genomic_DNA"/>
</dbReference>
<dbReference type="AlphaFoldDB" id="A0A8S0S210"/>
<keyword evidence="2" id="KW-1185">Reference proteome</keyword>
<dbReference type="Proteomes" id="UP000594638">
    <property type="component" value="Unassembled WGS sequence"/>
</dbReference>
<name>A0A8S0S210_OLEEU</name>
<dbReference type="Gramene" id="OE9A005949T1">
    <property type="protein sequence ID" value="OE9A005949C1"/>
    <property type="gene ID" value="OE9A005949"/>
</dbReference>
<evidence type="ECO:0000313" key="2">
    <source>
        <dbReference type="Proteomes" id="UP000594638"/>
    </source>
</evidence>
<comment type="caution">
    <text evidence="1">The sequence shown here is derived from an EMBL/GenBank/DDBJ whole genome shotgun (WGS) entry which is preliminary data.</text>
</comment>
<protein>
    <submittedName>
        <fullName evidence="1">Uncharacterized protein</fullName>
    </submittedName>
</protein>